<sequence>MNLNFLVSDYFLDEDGNEKYTKYAHTDKERYRVTNDRSLIFARRNGVPYYAKDDSGYDYYPKIDNVEIPIDENNDQRYVEFQGLEFYPQNANGDEYVIMNGNNPKYARNKSGIFYYPKDAEANDMVISNTYLYNDDGSVKYPMAATNFVIYPIDPGTKSEYYVMGQNGKFSIGKKENNVHQYARKYFDTPEGPSLFEFYPEDGGYGYDELGNPIYIEDYDGNIVFPKDPQNNEYYLRKKDSDYIICEDAHGNQQYQKDGSKKERYQDTNDISKLFAIHDKVPYYAKDESLNEYYPVVFDKQVLIDGKYAKYENGKEIYPKDEFLNEYVILEEQTLDTGSLWSLPLRINTVGSKKILTRECHSYFRNRVSTTRLKPPLRALQQNVVSTNRILP</sequence>
<evidence type="ECO:0000313" key="1">
    <source>
        <dbReference type="EMBL" id="KAG8170828.1"/>
    </source>
</evidence>
<organism evidence="1 2">
    <name type="scientific">Oedothorax gibbosus</name>
    <dbReference type="NCBI Taxonomy" id="931172"/>
    <lineage>
        <taxon>Eukaryota</taxon>
        <taxon>Metazoa</taxon>
        <taxon>Ecdysozoa</taxon>
        <taxon>Arthropoda</taxon>
        <taxon>Chelicerata</taxon>
        <taxon>Arachnida</taxon>
        <taxon>Araneae</taxon>
        <taxon>Araneomorphae</taxon>
        <taxon>Entelegynae</taxon>
        <taxon>Araneoidea</taxon>
        <taxon>Linyphiidae</taxon>
        <taxon>Erigoninae</taxon>
        <taxon>Oedothorax</taxon>
    </lineage>
</organism>
<accession>A0AAV6TG99</accession>
<comment type="caution">
    <text evidence="1">The sequence shown here is derived from an EMBL/GenBank/DDBJ whole genome shotgun (WGS) entry which is preliminary data.</text>
</comment>
<dbReference type="EMBL" id="JAFNEN010004820">
    <property type="protein sequence ID" value="KAG8170828.1"/>
    <property type="molecule type" value="Genomic_DNA"/>
</dbReference>
<name>A0AAV6TG99_9ARAC</name>
<proteinExistence type="predicted"/>
<dbReference type="AlphaFoldDB" id="A0AAV6TG99"/>
<reference evidence="1 2" key="1">
    <citation type="journal article" date="2022" name="Nat. Ecol. Evol.">
        <title>A masculinizing supergene underlies an exaggerated male reproductive morph in a spider.</title>
        <authorList>
            <person name="Hendrickx F."/>
            <person name="De Corte Z."/>
            <person name="Sonet G."/>
            <person name="Van Belleghem S.M."/>
            <person name="Kostlbacher S."/>
            <person name="Vangestel C."/>
        </authorList>
    </citation>
    <scope>NUCLEOTIDE SEQUENCE [LARGE SCALE GENOMIC DNA]</scope>
    <source>
        <strain evidence="1">W744_W776</strain>
    </source>
</reference>
<evidence type="ECO:0000313" key="2">
    <source>
        <dbReference type="Proteomes" id="UP000827092"/>
    </source>
</evidence>
<protein>
    <submittedName>
        <fullName evidence="1">Uncharacterized protein</fullName>
    </submittedName>
</protein>
<keyword evidence="2" id="KW-1185">Reference proteome</keyword>
<dbReference type="Proteomes" id="UP000827092">
    <property type="component" value="Unassembled WGS sequence"/>
</dbReference>
<gene>
    <name evidence="1" type="ORF">JTE90_022590</name>
</gene>